<dbReference type="Pfam" id="PF00005">
    <property type="entry name" value="ABC_tran"/>
    <property type="match status" value="1"/>
</dbReference>
<evidence type="ECO:0000256" key="1">
    <source>
        <dbReference type="ARBA" id="ARBA00005417"/>
    </source>
</evidence>
<dbReference type="InterPro" id="IPR027417">
    <property type="entry name" value="P-loop_NTPase"/>
</dbReference>
<proteinExistence type="inferred from homology"/>
<evidence type="ECO:0000256" key="2">
    <source>
        <dbReference type="ARBA" id="ARBA00022448"/>
    </source>
</evidence>
<reference evidence="6" key="1">
    <citation type="journal article" date="2023" name="Arch. Microbiol.">
        <title>Desulfoferula mesophilus gen. nov. sp. nov., a mesophilic sulfate-reducing bacterium isolated from a brackish lake sediment.</title>
        <authorList>
            <person name="Watanabe T."/>
            <person name="Yabe T."/>
            <person name="Tsuji J.M."/>
            <person name="Fukui M."/>
        </authorList>
    </citation>
    <scope>NUCLEOTIDE SEQUENCE [LARGE SCALE GENOMIC DNA]</scope>
    <source>
        <strain evidence="6">12FAK</strain>
    </source>
</reference>
<keyword evidence="6" id="KW-1185">Reference proteome</keyword>
<feature type="domain" description="ABC transporter" evidence="4">
    <location>
        <begin position="2"/>
        <end position="234"/>
    </location>
</feature>
<evidence type="ECO:0000259" key="4">
    <source>
        <dbReference type="PROSITE" id="PS50893"/>
    </source>
</evidence>
<dbReference type="AlphaFoldDB" id="A0AAU9EXX4"/>
<dbReference type="InterPro" id="IPR003439">
    <property type="entry name" value="ABC_transporter-like_ATP-bd"/>
</dbReference>
<dbReference type="RefSeq" id="WP_338606252.1">
    <property type="nucleotide sequence ID" value="NZ_AP028679.1"/>
</dbReference>
<dbReference type="PANTHER" id="PTHR43820:SF4">
    <property type="entry name" value="HIGH-AFFINITY BRANCHED-CHAIN AMINO ACID TRANSPORT ATP-BINDING PROTEIN LIVF"/>
    <property type="match status" value="1"/>
</dbReference>
<dbReference type="InterPro" id="IPR052156">
    <property type="entry name" value="BCAA_Transport_ATP-bd_LivF"/>
</dbReference>
<keyword evidence="5" id="KW-0067">ATP-binding</keyword>
<keyword evidence="2" id="KW-0813">Transport</keyword>
<comment type="similarity">
    <text evidence="1">Belongs to the ABC transporter superfamily.</text>
</comment>
<dbReference type="GO" id="GO:0015807">
    <property type="term" value="P:L-amino acid transport"/>
    <property type="evidence" value="ECO:0007669"/>
    <property type="project" value="TreeGrafter"/>
</dbReference>
<evidence type="ECO:0000313" key="6">
    <source>
        <dbReference type="Proteomes" id="UP001366166"/>
    </source>
</evidence>
<dbReference type="CDD" id="cd03224">
    <property type="entry name" value="ABC_TM1139_LivF_branched"/>
    <property type="match status" value="1"/>
</dbReference>
<accession>A0AAU9EXX4</accession>
<organism evidence="5 6">
    <name type="scientific">Desulfoferula mesophila</name>
    <dbReference type="NCBI Taxonomy" id="3058419"/>
    <lineage>
        <taxon>Bacteria</taxon>
        <taxon>Pseudomonadati</taxon>
        <taxon>Thermodesulfobacteriota</taxon>
        <taxon>Desulfarculia</taxon>
        <taxon>Desulfarculales</taxon>
        <taxon>Desulfarculaceae</taxon>
        <taxon>Desulfoferula</taxon>
    </lineage>
</organism>
<dbReference type="PANTHER" id="PTHR43820">
    <property type="entry name" value="HIGH-AFFINITY BRANCHED-CHAIN AMINO ACID TRANSPORT ATP-BINDING PROTEIN LIVF"/>
    <property type="match status" value="1"/>
</dbReference>
<keyword evidence="5" id="KW-0547">Nucleotide-binding</keyword>
<dbReference type="GO" id="GO:0005524">
    <property type="term" value="F:ATP binding"/>
    <property type="evidence" value="ECO:0007669"/>
    <property type="project" value="UniProtKB-KW"/>
</dbReference>
<protein>
    <submittedName>
        <fullName evidence="5">ABC transporter ATP-binding protein</fullName>
    </submittedName>
</protein>
<dbReference type="Gene3D" id="3.40.50.300">
    <property type="entry name" value="P-loop containing nucleotide triphosphate hydrolases"/>
    <property type="match status" value="1"/>
</dbReference>
<sequence length="234" mass="25703">MLSIEKVDSYYGDFQALRDVNLEVNEGKIVALLGPNAAGKTTLLSTISGMVPYRKGSITFQGQDINAMNPEDIVSMGVALVPEGRRLFGTLTVLENLEMGAYAKHARKDLQKNLDRVYDLFPILKERSSQQAGSLSGGEQQMCAIARGLMTEPRLLMIDEMSLGLSPVLVQEMFRMVSEIAKTGVTIFLVEQQVNHALKIADEAYIMEKGTVVLHGPSSEIANDDYVKTVYLGK</sequence>
<dbReference type="SUPFAM" id="SSF52540">
    <property type="entry name" value="P-loop containing nucleoside triphosphate hydrolases"/>
    <property type="match status" value="1"/>
</dbReference>
<dbReference type="PROSITE" id="PS50893">
    <property type="entry name" value="ABC_TRANSPORTER_2"/>
    <property type="match status" value="1"/>
</dbReference>
<name>A0AAU9EXX4_9BACT</name>
<dbReference type="EMBL" id="AP028679">
    <property type="protein sequence ID" value="BEQ14548.1"/>
    <property type="molecule type" value="Genomic_DNA"/>
</dbReference>
<evidence type="ECO:0000313" key="5">
    <source>
        <dbReference type="EMBL" id="BEQ14548.1"/>
    </source>
</evidence>
<keyword evidence="3" id="KW-0029">Amino-acid transport</keyword>
<dbReference type="KEGG" id="dmp:FAK_16140"/>
<dbReference type="GO" id="GO:0016887">
    <property type="term" value="F:ATP hydrolysis activity"/>
    <property type="evidence" value="ECO:0007669"/>
    <property type="project" value="InterPro"/>
</dbReference>
<dbReference type="GO" id="GO:0015658">
    <property type="term" value="F:branched-chain amino acid transmembrane transporter activity"/>
    <property type="evidence" value="ECO:0007669"/>
    <property type="project" value="TreeGrafter"/>
</dbReference>
<dbReference type="Proteomes" id="UP001366166">
    <property type="component" value="Chromosome"/>
</dbReference>
<gene>
    <name evidence="5" type="ORF">FAK_16140</name>
</gene>
<evidence type="ECO:0000256" key="3">
    <source>
        <dbReference type="ARBA" id="ARBA00022970"/>
    </source>
</evidence>